<dbReference type="RefSeq" id="XP_005088939.1">
    <property type="nucleotide sequence ID" value="XM_005088882.3"/>
</dbReference>
<keyword evidence="5" id="KW-1185">Reference proteome</keyword>
<accession>A0ABM0JA47</accession>
<evidence type="ECO:0000256" key="1">
    <source>
        <dbReference type="ARBA" id="ARBA00022574"/>
    </source>
</evidence>
<dbReference type="GeneID" id="101850124"/>
<dbReference type="SUPFAM" id="SSF50978">
    <property type="entry name" value="WD40 repeat-like"/>
    <property type="match status" value="1"/>
</dbReference>
<dbReference type="PROSITE" id="PS50082">
    <property type="entry name" value="WD_REPEATS_2"/>
    <property type="match status" value="1"/>
</dbReference>
<dbReference type="InterPro" id="IPR015943">
    <property type="entry name" value="WD40/YVTN_repeat-like_dom_sf"/>
</dbReference>
<organism evidence="5 6">
    <name type="scientific">Aplysia californica</name>
    <name type="common">California sea hare</name>
    <dbReference type="NCBI Taxonomy" id="6500"/>
    <lineage>
        <taxon>Eukaryota</taxon>
        <taxon>Metazoa</taxon>
        <taxon>Spiralia</taxon>
        <taxon>Lophotrochozoa</taxon>
        <taxon>Mollusca</taxon>
        <taxon>Gastropoda</taxon>
        <taxon>Heterobranchia</taxon>
        <taxon>Euthyneura</taxon>
        <taxon>Tectipleura</taxon>
        <taxon>Aplysiida</taxon>
        <taxon>Aplysioidea</taxon>
        <taxon>Aplysiidae</taxon>
        <taxon>Aplysia</taxon>
    </lineage>
</organism>
<dbReference type="InterPro" id="IPR050505">
    <property type="entry name" value="WDR55/POC1"/>
</dbReference>
<dbReference type="InterPro" id="IPR049546">
    <property type="entry name" value="WDR54_beta_prop"/>
</dbReference>
<dbReference type="PANTHER" id="PTHR44019">
    <property type="entry name" value="WD REPEAT-CONTAINING PROTEIN 55"/>
    <property type="match status" value="1"/>
</dbReference>
<sequence length="324" mass="34860">MFRKDKPITLKGSTSFLCNNLSVYVMPEKKQLNYAVVHKSVVNIACATTDGTSVTGRQVACKEPSAAQGLPFVMQSKWVILPSRTVLVLTTHRGIQIYEPDGSAMIYWHALSDSMDKSNYGKGICGAGDNLICVGTESGAILVFEIPPKGTNVTLFDTVKGHKSPITDLAAEGEFMVSADDLGTIMVWRCSGSKFSQVSCVRGCGWPCNSVAVWKDVVVGGFSSGHIRVYNAASGTLGAEVTAHARSINAVHVACESGMLLTVSDDTFLKIWQLKTGAAPQIEHRYSECVTDLQLVGGNFVDKQGRAVCITGYDSNEIQFFIKG</sequence>
<dbReference type="Proteomes" id="UP000694888">
    <property type="component" value="Unplaced"/>
</dbReference>
<feature type="domain" description="WD repeat-containing protein 54 beta-propeller" evidence="4">
    <location>
        <begin position="1"/>
        <end position="321"/>
    </location>
</feature>
<feature type="repeat" description="WD" evidence="3">
    <location>
        <begin position="241"/>
        <end position="282"/>
    </location>
</feature>
<evidence type="ECO:0000313" key="5">
    <source>
        <dbReference type="Proteomes" id="UP000694888"/>
    </source>
</evidence>
<dbReference type="PROSITE" id="PS50294">
    <property type="entry name" value="WD_REPEATS_REGION"/>
    <property type="match status" value="1"/>
</dbReference>
<evidence type="ECO:0000256" key="2">
    <source>
        <dbReference type="ARBA" id="ARBA00022737"/>
    </source>
</evidence>
<name>A0ABM0JA47_APLCA</name>
<dbReference type="SMART" id="SM00320">
    <property type="entry name" value="WD40"/>
    <property type="match status" value="3"/>
</dbReference>
<keyword evidence="2" id="KW-0677">Repeat</keyword>
<dbReference type="InterPro" id="IPR001680">
    <property type="entry name" value="WD40_rpt"/>
</dbReference>
<protein>
    <submittedName>
        <fullName evidence="6">WD repeat-containing protein 54</fullName>
    </submittedName>
</protein>
<proteinExistence type="predicted"/>
<evidence type="ECO:0000259" key="4">
    <source>
        <dbReference type="Pfam" id="PF21031"/>
    </source>
</evidence>
<reference evidence="6" key="1">
    <citation type="submission" date="2025-08" db="UniProtKB">
        <authorList>
            <consortium name="RefSeq"/>
        </authorList>
    </citation>
    <scope>IDENTIFICATION</scope>
</reference>
<dbReference type="Gene3D" id="2.130.10.10">
    <property type="entry name" value="YVTN repeat-like/Quinoprotein amine dehydrogenase"/>
    <property type="match status" value="1"/>
</dbReference>
<evidence type="ECO:0000256" key="3">
    <source>
        <dbReference type="PROSITE-ProRule" id="PRU00221"/>
    </source>
</evidence>
<gene>
    <name evidence="6" type="primary">LOC101850124</name>
</gene>
<dbReference type="PANTHER" id="PTHR44019:SF8">
    <property type="entry name" value="POC1 CENTRIOLAR PROTEIN HOMOLOG"/>
    <property type="match status" value="1"/>
</dbReference>
<dbReference type="Pfam" id="PF21031">
    <property type="entry name" value="WDR54"/>
    <property type="match status" value="1"/>
</dbReference>
<dbReference type="InterPro" id="IPR036322">
    <property type="entry name" value="WD40_repeat_dom_sf"/>
</dbReference>
<evidence type="ECO:0000313" key="6">
    <source>
        <dbReference type="RefSeq" id="XP_005088939.1"/>
    </source>
</evidence>
<keyword evidence="1 3" id="KW-0853">WD repeat</keyword>